<dbReference type="GO" id="GO:0008470">
    <property type="term" value="F:3-methylbutanoyl-CoA dehydrogenase activity"/>
    <property type="evidence" value="ECO:0007669"/>
    <property type="project" value="TreeGrafter"/>
</dbReference>
<dbReference type="Gene3D" id="2.40.110.10">
    <property type="entry name" value="Butyryl-CoA Dehydrogenase, subunit A, domain 2"/>
    <property type="match status" value="1"/>
</dbReference>
<feature type="domain" description="Acyl-CoA dehydrogenase/oxidase N-terminal" evidence="10">
    <location>
        <begin position="11"/>
        <end position="123"/>
    </location>
</feature>
<protein>
    <recommendedName>
        <fullName evidence="12">Acyl-CoA dehydrogenase</fullName>
    </recommendedName>
</protein>
<keyword evidence="4" id="KW-0101">Branched-chain amino acid catabolism</keyword>
<organism evidence="11">
    <name type="scientific">marine metagenome</name>
    <dbReference type="NCBI Taxonomy" id="408172"/>
    <lineage>
        <taxon>unclassified sequences</taxon>
        <taxon>metagenomes</taxon>
        <taxon>ecological metagenomes</taxon>
    </lineage>
</organism>
<evidence type="ECO:0000256" key="6">
    <source>
        <dbReference type="ARBA" id="ARBA00022827"/>
    </source>
</evidence>
<dbReference type="AlphaFoldDB" id="A0A381RJU4"/>
<dbReference type="EMBL" id="UINC01001873">
    <property type="protein sequence ID" value="SUZ90177.1"/>
    <property type="molecule type" value="Genomic_DNA"/>
</dbReference>
<dbReference type="FunFam" id="1.10.540.10:FF:000026">
    <property type="entry name" value="Acyl-CoA dehydrogenase medium chain"/>
    <property type="match status" value="1"/>
</dbReference>
<dbReference type="GO" id="GO:0050660">
    <property type="term" value="F:flavin adenine dinucleotide binding"/>
    <property type="evidence" value="ECO:0007669"/>
    <property type="project" value="InterPro"/>
</dbReference>
<dbReference type="Gene3D" id="1.10.540.10">
    <property type="entry name" value="Acyl-CoA dehydrogenase/oxidase, N-terminal domain"/>
    <property type="match status" value="1"/>
</dbReference>
<dbReference type="Pfam" id="PF00441">
    <property type="entry name" value="Acyl-CoA_dh_1"/>
    <property type="match status" value="1"/>
</dbReference>
<gene>
    <name evidence="11" type="ORF">METZ01_LOCUS43031</name>
</gene>
<evidence type="ECO:0000256" key="7">
    <source>
        <dbReference type="ARBA" id="ARBA00023002"/>
    </source>
</evidence>
<sequence length="392" mass="43273">MHSKTNQFSLNEDQKAVLEAADQFAKKELYPLAEKMDNEEWWPEGMFKKMGDAGLIGLTVDPKYGGAGMSYLQAGLVCQAFGRWNHAVALSWVAHDNLCLDNIYRNGSDYIREKFVPGLCSGDLVGALGLTEPGAGSDVLGSMRTTANKEGDYYFLNGSKTYITNGSIADVILVHAKTDINNIKKGISSFVVETKNPGFKIVSKLKKMGYRGSQTSELFFENFKVPAKNMISQEGQGHIIVMNGLDFERAMIAPIALGVSERALELSIEYAKIREQFGKPISNFQMIQSKLADMYTSVQSMKALVYSVLAECDSSEKKQAGKGKIHMNTSASVMFASTTTNKILDEAVQIHAGMGYMWESEINRLYRSRKLLDIGAGTTEIRKKIISKGLLE</sequence>
<proteinExistence type="inferred from homology"/>
<evidence type="ECO:0000256" key="5">
    <source>
        <dbReference type="ARBA" id="ARBA00022630"/>
    </source>
</evidence>
<comment type="pathway">
    <text evidence="2">Amino-acid degradation; L-valine degradation.</text>
</comment>
<dbReference type="PANTHER" id="PTHR43884">
    <property type="entry name" value="ACYL-COA DEHYDROGENASE"/>
    <property type="match status" value="1"/>
</dbReference>
<dbReference type="Pfam" id="PF02770">
    <property type="entry name" value="Acyl-CoA_dh_M"/>
    <property type="match status" value="1"/>
</dbReference>
<evidence type="ECO:0000256" key="3">
    <source>
        <dbReference type="ARBA" id="ARBA00009347"/>
    </source>
</evidence>
<name>A0A381RJU4_9ZZZZ</name>
<dbReference type="Pfam" id="PF02771">
    <property type="entry name" value="Acyl-CoA_dh_N"/>
    <property type="match status" value="1"/>
</dbReference>
<dbReference type="InterPro" id="IPR006089">
    <property type="entry name" value="Acyl-CoA_DH_CS"/>
</dbReference>
<comment type="cofactor">
    <cofactor evidence="1">
        <name>FAD</name>
        <dbReference type="ChEBI" id="CHEBI:57692"/>
    </cofactor>
</comment>
<evidence type="ECO:0000259" key="10">
    <source>
        <dbReference type="Pfam" id="PF02771"/>
    </source>
</evidence>
<dbReference type="InterPro" id="IPR009075">
    <property type="entry name" value="AcylCo_DH/oxidase_C"/>
</dbReference>
<keyword evidence="7" id="KW-0560">Oxidoreductase</keyword>
<evidence type="ECO:0000256" key="1">
    <source>
        <dbReference type="ARBA" id="ARBA00001974"/>
    </source>
</evidence>
<dbReference type="FunFam" id="2.40.110.10:FF:000001">
    <property type="entry name" value="Acyl-CoA dehydrogenase, mitochondrial"/>
    <property type="match status" value="1"/>
</dbReference>
<evidence type="ECO:0000259" key="9">
    <source>
        <dbReference type="Pfam" id="PF02770"/>
    </source>
</evidence>
<dbReference type="InterPro" id="IPR046373">
    <property type="entry name" value="Acyl-CoA_Oxase/DH_mid-dom_sf"/>
</dbReference>
<dbReference type="InterPro" id="IPR013786">
    <property type="entry name" value="AcylCoA_DH/ox_N"/>
</dbReference>
<dbReference type="SUPFAM" id="SSF56645">
    <property type="entry name" value="Acyl-CoA dehydrogenase NM domain-like"/>
    <property type="match status" value="1"/>
</dbReference>
<accession>A0A381RJU4</accession>
<dbReference type="InterPro" id="IPR009100">
    <property type="entry name" value="AcylCoA_DH/oxidase_NM_dom_sf"/>
</dbReference>
<keyword evidence="5" id="KW-0285">Flavoprotein</keyword>
<dbReference type="PANTHER" id="PTHR43884:SF12">
    <property type="entry name" value="ISOVALERYL-COA DEHYDROGENASE, MITOCHONDRIAL-RELATED"/>
    <property type="match status" value="1"/>
</dbReference>
<feature type="domain" description="Acyl-CoA dehydrogenase/oxidase C-terminal" evidence="8">
    <location>
        <begin position="235"/>
        <end position="390"/>
    </location>
</feature>
<dbReference type="Gene3D" id="1.20.140.10">
    <property type="entry name" value="Butyryl-CoA Dehydrogenase, subunit A, domain 3"/>
    <property type="match status" value="1"/>
</dbReference>
<comment type="similarity">
    <text evidence="3">Belongs to the acyl-CoA dehydrogenase family.</text>
</comment>
<dbReference type="FunFam" id="1.20.140.10:FF:000001">
    <property type="entry name" value="Acyl-CoA dehydrogenase"/>
    <property type="match status" value="1"/>
</dbReference>
<feature type="domain" description="Acyl-CoA oxidase/dehydrogenase middle" evidence="9">
    <location>
        <begin position="127"/>
        <end position="222"/>
    </location>
</feature>
<evidence type="ECO:0000256" key="2">
    <source>
        <dbReference type="ARBA" id="ARBA00005109"/>
    </source>
</evidence>
<reference evidence="11" key="1">
    <citation type="submission" date="2018-05" db="EMBL/GenBank/DDBJ databases">
        <authorList>
            <person name="Lanie J.A."/>
            <person name="Ng W.-L."/>
            <person name="Kazmierczak K.M."/>
            <person name="Andrzejewski T.M."/>
            <person name="Davidsen T.M."/>
            <person name="Wayne K.J."/>
            <person name="Tettelin H."/>
            <person name="Glass J.I."/>
            <person name="Rusch D."/>
            <person name="Podicherti R."/>
            <person name="Tsui H.-C.T."/>
            <person name="Winkler M.E."/>
        </authorList>
    </citation>
    <scope>NUCLEOTIDE SEQUENCE</scope>
</reference>
<evidence type="ECO:0008006" key="12">
    <source>
        <dbReference type="Google" id="ProtNLM"/>
    </source>
</evidence>
<dbReference type="InterPro" id="IPR036250">
    <property type="entry name" value="AcylCo_DH-like_C"/>
</dbReference>
<evidence type="ECO:0000259" key="8">
    <source>
        <dbReference type="Pfam" id="PF00441"/>
    </source>
</evidence>
<dbReference type="InterPro" id="IPR037069">
    <property type="entry name" value="AcylCoA_DH/ox_N_sf"/>
</dbReference>
<dbReference type="GO" id="GO:0006552">
    <property type="term" value="P:L-leucine catabolic process"/>
    <property type="evidence" value="ECO:0007669"/>
    <property type="project" value="TreeGrafter"/>
</dbReference>
<evidence type="ECO:0000256" key="4">
    <source>
        <dbReference type="ARBA" id="ARBA00022456"/>
    </source>
</evidence>
<evidence type="ECO:0000313" key="11">
    <source>
        <dbReference type="EMBL" id="SUZ90177.1"/>
    </source>
</evidence>
<dbReference type="PROSITE" id="PS00072">
    <property type="entry name" value="ACYL_COA_DH_1"/>
    <property type="match status" value="1"/>
</dbReference>
<dbReference type="SUPFAM" id="SSF47203">
    <property type="entry name" value="Acyl-CoA dehydrogenase C-terminal domain-like"/>
    <property type="match status" value="1"/>
</dbReference>
<dbReference type="InterPro" id="IPR006091">
    <property type="entry name" value="Acyl-CoA_Oxase/DH_mid-dom"/>
</dbReference>
<keyword evidence="6" id="KW-0274">FAD</keyword>